<dbReference type="NCBIfam" id="TIGR01845">
    <property type="entry name" value="outer_NodT"/>
    <property type="match status" value="1"/>
</dbReference>
<dbReference type="GO" id="GO:0015562">
    <property type="term" value="F:efflux transmembrane transporter activity"/>
    <property type="evidence" value="ECO:0007669"/>
    <property type="project" value="InterPro"/>
</dbReference>
<dbReference type="EMBL" id="PYGD01000005">
    <property type="protein sequence ID" value="PSK91646.1"/>
    <property type="molecule type" value="Genomic_DNA"/>
</dbReference>
<protein>
    <submittedName>
        <fullName evidence="3">NodT family efflux transporter outer membrane factor (OMF) lipoprotein</fullName>
    </submittedName>
</protein>
<keyword evidence="2 3" id="KW-0449">Lipoprotein</keyword>
<reference evidence="3 4" key="1">
    <citation type="submission" date="2018-03" db="EMBL/GenBank/DDBJ databases">
        <title>Genomic Encyclopedia of Type Strains, Phase III (KMG-III): the genomes of soil and plant-associated and newly described type strains.</title>
        <authorList>
            <person name="Whitman W."/>
        </authorList>
    </citation>
    <scope>NUCLEOTIDE SEQUENCE [LARGE SCALE GENOMIC DNA]</scope>
    <source>
        <strain evidence="3 4">CGMCC 1.12700</strain>
    </source>
</reference>
<dbReference type="Proteomes" id="UP000240572">
    <property type="component" value="Unassembled WGS sequence"/>
</dbReference>
<keyword evidence="4" id="KW-1185">Reference proteome</keyword>
<keyword evidence="2" id="KW-0472">Membrane</keyword>
<dbReference type="InterPro" id="IPR010131">
    <property type="entry name" value="MdtP/NodT-like"/>
</dbReference>
<dbReference type="OrthoDB" id="9770517at2"/>
<dbReference type="Pfam" id="PF02321">
    <property type="entry name" value="OEP"/>
    <property type="match status" value="2"/>
</dbReference>
<organism evidence="3 4">
    <name type="scientific">Taibaiella chishuiensis</name>
    <dbReference type="NCBI Taxonomy" id="1434707"/>
    <lineage>
        <taxon>Bacteria</taxon>
        <taxon>Pseudomonadati</taxon>
        <taxon>Bacteroidota</taxon>
        <taxon>Chitinophagia</taxon>
        <taxon>Chitinophagales</taxon>
        <taxon>Chitinophagaceae</taxon>
        <taxon>Taibaiella</taxon>
    </lineage>
</organism>
<dbReference type="RefSeq" id="WP_106523537.1">
    <property type="nucleotide sequence ID" value="NZ_PYGD01000005.1"/>
</dbReference>
<name>A0A2P8D396_9BACT</name>
<comment type="similarity">
    <text evidence="1 2">Belongs to the outer membrane factor (OMF) (TC 1.B.17) family.</text>
</comment>
<keyword evidence="2" id="KW-0564">Palmitate</keyword>
<dbReference type="Gene3D" id="1.20.1600.10">
    <property type="entry name" value="Outer membrane efflux proteins (OEP)"/>
    <property type="match status" value="1"/>
</dbReference>
<dbReference type="GO" id="GO:0005886">
    <property type="term" value="C:plasma membrane"/>
    <property type="evidence" value="ECO:0007669"/>
    <property type="project" value="UniProtKB-SubCell"/>
</dbReference>
<comment type="caution">
    <text evidence="3">The sequence shown here is derived from an EMBL/GenBank/DDBJ whole genome shotgun (WGS) entry which is preliminary data.</text>
</comment>
<dbReference type="InterPro" id="IPR003423">
    <property type="entry name" value="OMP_efflux"/>
</dbReference>
<dbReference type="Gene3D" id="2.20.200.10">
    <property type="entry name" value="Outer membrane efflux proteins (OEP)"/>
    <property type="match status" value="1"/>
</dbReference>
<accession>A0A2P8D396</accession>
<keyword evidence="2" id="KW-1134">Transmembrane beta strand</keyword>
<dbReference type="PANTHER" id="PTHR30203">
    <property type="entry name" value="OUTER MEMBRANE CATION EFFLUX PROTEIN"/>
    <property type="match status" value="1"/>
</dbReference>
<gene>
    <name evidence="3" type="ORF">B0I18_105231</name>
</gene>
<comment type="subcellular location">
    <subcellularLocation>
        <location evidence="2">Cell membrane</location>
        <topology evidence="2">Lipid-anchor</topology>
    </subcellularLocation>
</comment>
<evidence type="ECO:0000256" key="1">
    <source>
        <dbReference type="ARBA" id="ARBA00007613"/>
    </source>
</evidence>
<dbReference type="PANTHER" id="PTHR30203:SF33">
    <property type="entry name" value="BLR4455 PROTEIN"/>
    <property type="match status" value="1"/>
</dbReference>
<sequence length="470" mass="51593">MNKRHLNILTLALPVLLLQACSVGRKYSRGDLAMPAQYRQQVPLTADTVILPWHSFFKDPLLADLVQKALEKNSDIAVAMLSLQQTELSYKQAKLQLLPSVDLTAGSNRNWLSQNSLNGSLGQQFAGTNYMDDFNAAINLSWEADIWGKVKMQKEEARANYFMQKENLDALRTRIIAEVAQAYYNLVALDEQMKVAEQNIALSENTLQMIRLQYRSAQTSSLAVGQAEAQKKTAELLIPLAKQNIAIQENALSILCGVYPDSIRRAASLDEVIPESRLAAGVPAVLLSRRPDVKAAEYAVMAANARSGLAKANMYPAFTLTASAGANSFKFSNWLDLPGSIAKNLGVGLTQPIFRKRALKTAYDIALLEQQKSAQQFRQTVLVAVSEVSDALATLAHSDERLLLTGEKGRSLSQATRDATALYKSAMASYLEVITAQNNALQNDLDAIAIKREKMQAITRLYRALGGGTQ</sequence>
<evidence type="ECO:0000256" key="2">
    <source>
        <dbReference type="RuleBase" id="RU362097"/>
    </source>
</evidence>
<proteinExistence type="inferred from homology"/>
<dbReference type="AlphaFoldDB" id="A0A2P8D396"/>
<dbReference type="PROSITE" id="PS51257">
    <property type="entry name" value="PROKAR_LIPOPROTEIN"/>
    <property type="match status" value="1"/>
</dbReference>
<evidence type="ECO:0000313" key="4">
    <source>
        <dbReference type="Proteomes" id="UP000240572"/>
    </source>
</evidence>
<dbReference type="SUPFAM" id="SSF56954">
    <property type="entry name" value="Outer membrane efflux proteins (OEP)"/>
    <property type="match status" value="1"/>
</dbReference>
<evidence type="ECO:0000313" key="3">
    <source>
        <dbReference type="EMBL" id="PSK91646.1"/>
    </source>
</evidence>
<keyword evidence="2" id="KW-0812">Transmembrane</keyword>